<reference evidence="8" key="2">
    <citation type="submission" date="2020-04" db="EMBL/GenBank/DDBJ databases">
        <authorList>
            <consortium name="NCBI Genome Project"/>
        </authorList>
    </citation>
    <scope>NUCLEOTIDE SEQUENCE</scope>
    <source>
        <strain evidence="8">CBS 781.70</strain>
    </source>
</reference>
<gene>
    <name evidence="6 8" type="ORF">P152DRAFT_392901</name>
</gene>
<dbReference type="CDD" id="cd07990">
    <property type="entry name" value="LPLAT_LCLAT1-like"/>
    <property type="match status" value="1"/>
</dbReference>
<evidence type="ECO:0000256" key="4">
    <source>
        <dbReference type="SAM" id="MobiDB-lite"/>
    </source>
</evidence>
<dbReference type="GO" id="GO:0016746">
    <property type="term" value="F:acyltransferase activity"/>
    <property type="evidence" value="ECO:0007669"/>
    <property type="project" value="UniProtKB-KW"/>
</dbReference>
<keyword evidence="2 6" id="KW-0808">Transferase</keyword>
<dbReference type="EMBL" id="ML975153">
    <property type="protein sequence ID" value="KAF1814547.1"/>
    <property type="molecule type" value="Genomic_DNA"/>
</dbReference>
<organism evidence="6">
    <name type="scientific">Eremomyces bilateralis CBS 781.70</name>
    <dbReference type="NCBI Taxonomy" id="1392243"/>
    <lineage>
        <taxon>Eukaryota</taxon>
        <taxon>Fungi</taxon>
        <taxon>Dikarya</taxon>
        <taxon>Ascomycota</taxon>
        <taxon>Pezizomycotina</taxon>
        <taxon>Dothideomycetes</taxon>
        <taxon>Dothideomycetes incertae sedis</taxon>
        <taxon>Eremomycetales</taxon>
        <taxon>Eremomycetaceae</taxon>
        <taxon>Eremomyces</taxon>
    </lineage>
</organism>
<keyword evidence="7" id="KW-1185">Reference proteome</keyword>
<accession>A0A6G1G8Z7</accession>
<evidence type="ECO:0000256" key="2">
    <source>
        <dbReference type="ARBA" id="ARBA00022679"/>
    </source>
</evidence>
<dbReference type="InterPro" id="IPR002123">
    <property type="entry name" value="Plipid/glycerol_acylTrfase"/>
</dbReference>
<feature type="non-terminal residue" evidence="6">
    <location>
        <position position="349"/>
    </location>
</feature>
<dbReference type="GO" id="GO:0036149">
    <property type="term" value="P:phosphatidylinositol acyl-chain remodeling"/>
    <property type="evidence" value="ECO:0007669"/>
    <property type="project" value="TreeGrafter"/>
</dbReference>
<dbReference type="Pfam" id="PF01553">
    <property type="entry name" value="Acyltransferase"/>
    <property type="match status" value="1"/>
</dbReference>
<evidence type="ECO:0000313" key="7">
    <source>
        <dbReference type="Proteomes" id="UP000504638"/>
    </source>
</evidence>
<dbReference type="PANTHER" id="PTHR10983">
    <property type="entry name" value="1-ACYLGLYCEROL-3-PHOSPHATE ACYLTRANSFERASE-RELATED"/>
    <property type="match status" value="1"/>
</dbReference>
<sequence>MPPKPKPKPTPSTPEDAGLNFKKPNVEPHPSGRTPHGQAGQVERAFTAASTFCSGILAISASQFIGAPFKSVDPEFYNSYMAFTKQSFGVLATTMTQWWSPTVVRVSGDNSMPSQLLRRDDGSLQCKFPERLVMMSNHQLYTDWLYLWWIAYTNKMHGHIYIILKESLKNVPIIGWGMQFYNFIFLSRKWADDKDRFKEQLMPLNKPEVPMWLVIFPEGTNLSAMTRERSKQWASKNGIQDMKHQLLPRSTGLRFCVQNLRKSTEWLYDCTIAYEGVPEGQYGQDIYTLRGSLLEGRPPKSVNMYWRRFRITTIPVDDSTAFDIWLRNRWREKDYLLEHFQKFNQFPTD</sequence>
<dbReference type="Pfam" id="PF16076">
    <property type="entry name" value="Acyltransf_C"/>
    <property type="match status" value="1"/>
</dbReference>
<dbReference type="OrthoDB" id="189226at2759"/>
<feature type="compositionally biased region" description="Pro residues" evidence="4">
    <location>
        <begin position="1"/>
        <end position="12"/>
    </location>
</feature>
<dbReference type="RefSeq" id="XP_033536178.1">
    <property type="nucleotide sequence ID" value="XM_033676169.1"/>
</dbReference>
<evidence type="ECO:0000313" key="6">
    <source>
        <dbReference type="EMBL" id="KAF1814547.1"/>
    </source>
</evidence>
<protein>
    <submittedName>
        <fullName evidence="6 8">Acyltransferase-domain-containing protein</fullName>
    </submittedName>
</protein>
<dbReference type="AlphaFoldDB" id="A0A6G1G8Z7"/>
<feature type="domain" description="Phospholipid/glycerol acyltransferase" evidence="5">
    <location>
        <begin position="132"/>
        <end position="254"/>
    </location>
</feature>
<feature type="region of interest" description="Disordered" evidence="4">
    <location>
        <begin position="1"/>
        <end position="39"/>
    </location>
</feature>
<evidence type="ECO:0000259" key="5">
    <source>
        <dbReference type="SMART" id="SM00563"/>
    </source>
</evidence>
<keyword evidence="3 6" id="KW-0012">Acyltransferase</keyword>
<dbReference type="InterPro" id="IPR032098">
    <property type="entry name" value="Acyltransf_C"/>
</dbReference>
<dbReference type="SUPFAM" id="SSF69593">
    <property type="entry name" value="Glycerol-3-phosphate (1)-acyltransferase"/>
    <property type="match status" value="1"/>
</dbReference>
<evidence type="ECO:0000256" key="3">
    <source>
        <dbReference type="ARBA" id="ARBA00023315"/>
    </source>
</evidence>
<reference evidence="8" key="3">
    <citation type="submission" date="2025-04" db="UniProtKB">
        <authorList>
            <consortium name="RefSeq"/>
        </authorList>
    </citation>
    <scope>IDENTIFICATION</scope>
    <source>
        <strain evidence="8">CBS 781.70</strain>
    </source>
</reference>
<name>A0A6G1G8Z7_9PEZI</name>
<comment type="similarity">
    <text evidence="1">Belongs to the 1-acyl-sn-glycerol-3-phosphate acyltransferase family.</text>
</comment>
<dbReference type="SMART" id="SM00563">
    <property type="entry name" value="PlsC"/>
    <property type="match status" value="1"/>
</dbReference>
<reference evidence="6 8" key="1">
    <citation type="submission" date="2020-01" db="EMBL/GenBank/DDBJ databases">
        <authorList>
            <consortium name="DOE Joint Genome Institute"/>
            <person name="Haridas S."/>
            <person name="Albert R."/>
            <person name="Binder M."/>
            <person name="Bloem J."/>
            <person name="Labutti K."/>
            <person name="Salamov A."/>
            <person name="Andreopoulos B."/>
            <person name="Baker S.E."/>
            <person name="Barry K."/>
            <person name="Bills G."/>
            <person name="Bluhm B.H."/>
            <person name="Cannon C."/>
            <person name="Castanera R."/>
            <person name="Culley D.E."/>
            <person name="Daum C."/>
            <person name="Ezra D."/>
            <person name="Gonzalez J.B."/>
            <person name="Henrissat B."/>
            <person name="Kuo A."/>
            <person name="Liang C."/>
            <person name="Lipzen A."/>
            <person name="Lutzoni F."/>
            <person name="Magnuson J."/>
            <person name="Mondo S."/>
            <person name="Nolan M."/>
            <person name="Ohm R."/>
            <person name="Pangilinan J."/>
            <person name="Park H.-J."/>
            <person name="Ramirez L."/>
            <person name="Alfaro M."/>
            <person name="Sun H."/>
            <person name="Tritt A."/>
            <person name="Yoshinaga Y."/>
            <person name="Zwiers L.-H."/>
            <person name="Turgeon B.G."/>
            <person name="Goodwin S.B."/>
            <person name="Spatafora J.W."/>
            <person name="Crous P.W."/>
            <person name="Grigoriev I.V."/>
        </authorList>
    </citation>
    <scope>NUCLEOTIDE SEQUENCE</scope>
    <source>
        <strain evidence="6 8">CBS 781.70</strain>
    </source>
</reference>
<evidence type="ECO:0000313" key="8">
    <source>
        <dbReference type="RefSeq" id="XP_033536178.1"/>
    </source>
</evidence>
<dbReference type="GO" id="GO:0005783">
    <property type="term" value="C:endoplasmic reticulum"/>
    <property type="evidence" value="ECO:0007669"/>
    <property type="project" value="TreeGrafter"/>
</dbReference>
<proteinExistence type="inferred from homology"/>
<dbReference type="Proteomes" id="UP000504638">
    <property type="component" value="Unplaced"/>
</dbReference>
<evidence type="ECO:0000256" key="1">
    <source>
        <dbReference type="ARBA" id="ARBA00008655"/>
    </source>
</evidence>
<dbReference type="GeneID" id="54416739"/>
<dbReference type="PANTHER" id="PTHR10983:SF16">
    <property type="entry name" value="LYSOCARDIOLIPIN ACYLTRANSFERASE 1"/>
    <property type="match status" value="1"/>
</dbReference>